<reference evidence="1 2" key="1">
    <citation type="journal article" date="2013" name="Genome Announc.">
        <title>Draft Genome Sequence of Staphylococcus simulans UMC-CNS-990, Isolated from a Case of Chronic Bovine Mastitis.</title>
        <authorList>
            <person name="Calcutt M.J."/>
            <person name="Foecking M.F."/>
            <person name="Hsieh H.Y."/>
            <person name="Perry J."/>
            <person name="Stewart G.C."/>
            <person name="Middleton J.R."/>
        </authorList>
    </citation>
    <scope>NUCLEOTIDE SEQUENCE [LARGE SCALE GENOMIC DNA]</scope>
    <source>
        <strain evidence="1 2">UMC-CNS-990</strain>
    </source>
</reference>
<sequence length="62" mass="7351">MVMLTKEYIMRHLNCSSVFAEMMITQAQGNAERLYDLFLYQCKKRRTTPAVRQIEVSYGDRN</sequence>
<evidence type="ECO:0000313" key="1">
    <source>
        <dbReference type="EMBL" id="ERS93126.1"/>
    </source>
</evidence>
<proteinExistence type="predicted"/>
<evidence type="ECO:0000313" key="2">
    <source>
        <dbReference type="Proteomes" id="UP000017131"/>
    </source>
</evidence>
<organism evidence="1 2">
    <name type="scientific">Staphylococcus simulans UMC-CNS-990</name>
    <dbReference type="NCBI Taxonomy" id="1405498"/>
    <lineage>
        <taxon>Bacteria</taxon>
        <taxon>Bacillati</taxon>
        <taxon>Bacillota</taxon>
        <taxon>Bacilli</taxon>
        <taxon>Bacillales</taxon>
        <taxon>Staphylococcaceae</taxon>
        <taxon>Staphylococcus</taxon>
    </lineage>
</organism>
<gene>
    <name evidence="1" type="ORF">SSIM_07510</name>
</gene>
<dbReference type="Proteomes" id="UP000017131">
    <property type="component" value="Unassembled WGS sequence"/>
</dbReference>
<name>A0ABN0PBU8_STASI</name>
<accession>A0ABN0PBU8</accession>
<comment type="caution">
    <text evidence="1">The sequence shown here is derived from an EMBL/GenBank/DDBJ whole genome shotgun (WGS) entry which is preliminary data.</text>
</comment>
<keyword evidence="2" id="KW-1185">Reference proteome</keyword>
<dbReference type="EMBL" id="AXDY01000006">
    <property type="protein sequence ID" value="ERS93126.1"/>
    <property type="molecule type" value="Genomic_DNA"/>
</dbReference>
<protein>
    <submittedName>
        <fullName evidence="1">Uncharacterized protein</fullName>
    </submittedName>
</protein>
<dbReference type="RefSeq" id="WP_023015635.1">
    <property type="nucleotide sequence ID" value="NZ_AXDY01000006.1"/>
</dbReference>